<dbReference type="KEGG" id="hqn:M0220_00335"/>
<dbReference type="InterPro" id="IPR037883">
    <property type="entry name" value="Knr4/Smi1-like_sf"/>
</dbReference>
<dbReference type="SUPFAM" id="SSF160631">
    <property type="entry name" value="SMI1/KNR4-like"/>
    <property type="match status" value="1"/>
</dbReference>
<dbReference type="Gene3D" id="3.40.1580.10">
    <property type="entry name" value="SMI1/KNR4-like"/>
    <property type="match status" value="1"/>
</dbReference>
<dbReference type="InterPro" id="IPR051873">
    <property type="entry name" value="KNR4/SMI1_regulator"/>
</dbReference>
<evidence type="ECO:0000313" key="3">
    <source>
        <dbReference type="Proteomes" id="UP001164935"/>
    </source>
</evidence>
<dbReference type="PANTHER" id="PTHR47432">
    <property type="entry name" value="CELL WALL ASSEMBLY REGULATOR SMI1"/>
    <property type="match status" value="1"/>
</dbReference>
<evidence type="ECO:0000313" key="2">
    <source>
        <dbReference type="EMBL" id="UYO74645.1"/>
    </source>
</evidence>
<sequence length="235" mass="27625">MLVVFLIITAFLFYYPIQMKKLFKQEQKDFENGNYTMSILSSQELWDALAQELKIIAPKITIEMNTGASPQDFQKLEYLIGATLPDGFKRLYVLHNGQKNCFPPFYYTEELLSIDRIIQEWSVWKQLLDNKYFQHPDGTSYTSEPHPHIKNNWWNPKWIPITNDGNGNHLCLDLDPADGGLYGQIIRMWHDDSARSVEAFSLEDLFNQYLKKLKSGDFFYSDDYGGIIEKWEERK</sequence>
<accession>A0AA46YQN0</accession>
<gene>
    <name evidence="2" type="ORF">M0220_00335</name>
</gene>
<dbReference type="Proteomes" id="UP001164935">
    <property type="component" value="Chromosome"/>
</dbReference>
<keyword evidence="3" id="KW-1185">Reference proteome</keyword>
<name>A0AA46YQN0_9GAMM</name>
<reference evidence="2" key="1">
    <citation type="submission" date="2022-05" db="EMBL/GenBank/DDBJ databases">
        <title>Complete sequence of a novel PHA-producing Halomonas strain.</title>
        <authorList>
            <person name="Zheng Z."/>
        </authorList>
    </citation>
    <scope>NUCLEOTIDE SEQUENCE</scope>
    <source>
        <strain evidence="2">ZZQ-149</strain>
    </source>
</reference>
<protein>
    <submittedName>
        <fullName evidence="2">SMI1/KNR4 family protein</fullName>
    </submittedName>
</protein>
<dbReference type="AlphaFoldDB" id="A0AA46YQN0"/>
<dbReference type="PANTHER" id="PTHR47432:SF1">
    <property type="entry name" value="CELL WALL ASSEMBLY REGULATOR SMI1"/>
    <property type="match status" value="1"/>
</dbReference>
<dbReference type="SMART" id="SM00860">
    <property type="entry name" value="SMI1_KNR4"/>
    <property type="match status" value="1"/>
</dbReference>
<proteinExistence type="predicted"/>
<dbReference type="RefSeq" id="WP_264018358.1">
    <property type="nucleotide sequence ID" value="NZ_CP096973.1"/>
</dbReference>
<evidence type="ECO:0000259" key="1">
    <source>
        <dbReference type="SMART" id="SM00860"/>
    </source>
</evidence>
<organism evidence="2 3">
    <name type="scientific">Halomonas qinghailakensis</name>
    <dbReference type="NCBI Taxonomy" id="2937790"/>
    <lineage>
        <taxon>Bacteria</taxon>
        <taxon>Pseudomonadati</taxon>
        <taxon>Pseudomonadota</taxon>
        <taxon>Gammaproteobacteria</taxon>
        <taxon>Oceanospirillales</taxon>
        <taxon>Halomonadaceae</taxon>
        <taxon>Halomonas</taxon>
    </lineage>
</organism>
<dbReference type="Pfam" id="PF09346">
    <property type="entry name" value="SMI1_KNR4"/>
    <property type="match status" value="1"/>
</dbReference>
<dbReference type="InterPro" id="IPR018958">
    <property type="entry name" value="Knr4/Smi1-like_dom"/>
</dbReference>
<feature type="domain" description="Knr4/Smi1-like" evidence="1">
    <location>
        <begin position="67"/>
        <end position="212"/>
    </location>
</feature>
<dbReference type="EMBL" id="CP096973">
    <property type="protein sequence ID" value="UYO74645.1"/>
    <property type="molecule type" value="Genomic_DNA"/>
</dbReference>